<organism evidence="2 3">
    <name type="scientific">Desulforudis audaxviator (strain MP104C)</name>
    <dbReference type="NCBI Taxonomy" id="477974"/>
    <lineage>
        <taxon>Bacteria</taxon>
        <taxon>Bacillati</taxon>
        <taxon>Bacillota</taxon>
        <taxon>Clostridia</taxon>
        <taxon>Thermoanaerobacterales</taxon>
        <taxon>Candidatus Desulforudaceae</taxon>
        <taxon>Candidatus Desulforudis</taxon>
    </lineage>
</organism>
<feature type="transmembrane region" description="Helical" evidence="1">
    <location>
        <begin position="20"/>
        <end position="42"/>
    </location>
</feature>
<evidence type="ECO:0008006" key="4">
    <source>
        <dbReference type="Google" id="ProtNLM"/>
    </source>
</evidence>
<keyword evidence="1" id="KW-1133">Transmembrane helix</keyword>
<evidence type="ECO:0000256" key="1">
    <source>
        <dbReference type="SAM" id="Phobius"/>
    </source>
</evidence>
<gene>
    <name evidence="2" type="ordered locus">Daud_0995</name>
</gene>
<protein>
    <recommendedName>
        <fullName evidence="4">Prepilin-type N-terminal cleavage/methylation domain-containing protein</fullName>
    </recommendedName>
</protein>
<dbReference type="KEGG" id="dau:Daud_0995"/>
<sequence>MYRRRTEWRYHRNQAGLTLLEVLLAAVILGLAAVSVFNLLVVTRQLQTDARQHMEALRTAESVLESYKARPYSDIARPGEELDDQVVVAVAERAGLKVVTVTVFYPAGEGVKSVSLTLERGPR</sequence>
<dbReference type="InterPro" id="IPR012902">
    <property type="entry name" value="N_methyl_site"/>
</dbReference>
<dbReference type="eggNOG" id="COG4967">
    <property type="taxonomic scope" value="Bacteria"/>
</dbReference>
<proteinExistence type="predicted"/>
<keyword evidence="1" id="KW-0472">Membrane</keyword>
<keyword evidence="3" id="KW-1185">Reference proteome</keyword>
<dbReference type="RefSeq" id="WP_012302093.1">
    <property type="nucleotide sequence ID" value="NC_010424.1"/>
</dbReference>
<reference evidence="3" key="1">
    <citation type="submission" date="2007-10" db="EMBL/GenBank/DDBJ databases">
        <title>Complete sequence of chromosome of Desulforudis audaxviator MP104C.</title>
        <authorList>
            <person name="Copeland A."/>
            <person name="Lucas S."/>
            <person name="Lapidus A."/>
            <person name="Barry K."/>
            <person name="Glavina del Rio T."/>
            <person name="Dalin E."/>
            <person name="Tice H."/>
            <person name="Bruce D."/>
            <person name="Pitluck S."/>
            <person name="Lowry S.R."/>
            <person name="Larimer F."/>
            <person name="Land M.L."/>
            <person name="Hauser L."/>
            <person name="Kyrpides N."/>
            <person name="Ivanova N.N."/>
            <person name="Richardson P."/>
        </authorList>
    </citation>
    <scope>NUCLEOTIDE SEQUENCE [LARGE SCALE GENOMIC DNA]</scope>
    <source>
        <strain evidence="3">MP104C</strain>
    </source>
</reference>
<dbReference type="NCBIfam" id="TIGR02532">
    <property type="entry name" value="IV_pilin_GFxxxE"/>
    <property type="match status" value="1"/>
</dbReference>
<reference evidence="2 3" key="2">
    <citation type="journal article" date="2008" name="Science">
        <title>Environmental genomics reveals a single-species ecosystem deep within Earth.</title>
        <authorList>
            <person name="Chivian D."/>
            <person name="Brodie E.L."/>
            <person name="Alm E.J."/>
            <person name="Culley D.E."/>
            <person name="Dehal P.S."/>
            <person name="Desantis T.Z."/>
            <person name="Gihring T.M."/>
            <person name="Lapidus A."/>
            <person name="Lin L.H."/>
            <person name="Lowry S.R."/>
            <person name="Moser D.P."/>
            <person name="Richardson P.M."/>
            <person name="Southam G."/>
            <person name="Wanger G."/>
            <person name="Pratt L.M."/>
            <person name="Andersen G.L."/>
            <person name="Hazen T.C."/>
            <person name="Brockman F.J."/>
            <person name="Arkin A.P."/>
            <person name="Onstott T.C."/>
        </authorList>
    </citation>
    <scope>NUCLEOTIDE SEQUENCE [LARGE SCALE GENOMIC DNA]</scope>
    <source>
        <strain evidence="2 3">MP104C</strain>
    </source>
</reference>
<evidence type="ECO:0000313" key="3">
    <source>
        <dbReference type="Proteomes" id="UP000008544"/>
    </source>
</evidence>
<dbReference type="EMBL" id="CP000860">
    <property type="protein sequence ID" value="ACA59507.1"/>
    <property type="molecule type" value="Genomic_DNA"/>
</dbReference>
<keyword evidence="1" id="KW-0812">Transmembrane</keyword>
<name>B1I3A5_DESAP</name>
<evidence type="ECO:0000313" key="2">
    <source>
        <dbReference type="EMBL" id="ACA59507.1"/>
    </source>
</evidence>
<dbReference type="STRING" id="477974.Daud_0995"/>
<accession>B1I3A5</accession>
<dbReference type="HOGENOM" id="CLU_2011550_0_0_9"/>
<dbReference type="AlphaFoldDB" id="B1I3A5"/>
<dbReference type="PROSITE" id="PS00409">
    <property type="entry name" value="PROKAR_NTER_METHYL"/>
    <property type="match status" value="1"/>
</dbReference>
<dbReference type="Pfam" id="PF07963">
    <property type="entry name" value="N_methyl"/>
    <property type="match status" value="1"/>
</dbReference>
<dbReference type="Proteomes" id="UP000008544">
    <property type="component" value="Chromosome"/>
</dbReference>